<dbReference type="InterPro" id="IPR029063">
    <property type="entry name" value="SAM-dependent_MTases_sf"/>
</dbReference>
<proteinExistence type="predicted"/>
<evidence type="ECO:0008006" key="3">
    <source>
        <dbReference type="Google" id="ProtNLM"/>
    </source>
</evidence>
<protein>
    <recommendedName>
        <fullName evidence="3">SAM-dependent methyltransferase</fullName>
    </recommendedName>
</protein>
<sequence length="182" mass="20841">MRARQDYYTTPLATVAEFFVKFQELVPALDLTVAQVFDPAAGGCAENIMTYPAALRALGCENIDTLDIRQDSRAAIIADYMNFYPEKEYDLIITNPPFNLALDYIVTALEDCKSGGYVVMLLRLNFFGSLSRKEFFSNNMPLYCFVHTQRPRFNKNSSENAEYAHFVWKKGYNPPHTQTYLL</sequence>
<organism evidence="1 2">
    <name type="scientific">Hymenobacter sublimis</name>
    <dbReference type="NCBI Taxonomy" id="2933777"/>
    <lineage>
        <taxon>Bacteria</taxon>
        <taxon>Pseudomonadati</taxon>
        <taxon>Bacteroidota</taxon>
        <taxon>Cytophagia</taxon>
        <taxon>Cytophagales</taxon>
        <taxon>Hymenobacteraceae</taxon>
        <taxon>Hymenobacter</taxon>
    </lineage>
</organism>
<dbReference type="Gene3D" id="3.40.50.150">
    <property type="entry name" value="Vaccinia Virus protein VP39"/>
    <property type="match status" value="1"/>
</dbReference>
<reference evidence="1 2" key="1">
    <citation type="submission" date="2022-04" db="EMBL/GenBank/DDBJ databases">
        <title>Hymenobacter sp. isolated from the air.</title>
        <authorList>
            <person name="Won M."/>
            <person name="Lee C.-M."/>
            <person name="Woen H.-Y."/>
            <person name="Kwon S.-W."/>
        </authorList>
    </citation>
    <scope>NUCLEOTIDE SEQUENCE [LARGE SCALE GENOMIC DNA]</scope>
    <source>
        <strain evidence="2">5516 S-25</strain>
    </source>
</reference>
<gene>
    <name evidence="1" type="ORF">MWH26_06430</name>
</gene>
<dbReference type="EMBL" id="CP095848">
    <property type="protein sequence ID" value="UPL50539.1"/>
    <property type="molecule type" value="Genomic_DNA"/>
</dbReference>
<evidence type="ECO:0000313" key="2">
    <source>
        <dbReference type="Proteomes" id="UP000829647"/>
    </source>
</evidence>
<evidence type="ECO:0000313" key="1">
    <source>
        <dbReference type="EMBL" id="UPL50539.1"/>
    </source>
</evidence>
<dbReference type="SUPFAM" id="SSF53335">
    <property type="entry name" value="S-adenosyl-L-methionine-dependent methyltransferases"/>
    <property type="match status" value="1"/>
</dbReference>
<dbReference type="Proteomes" id="UP000829647">
    <property type="component" value="Chromosome"/>
</dbReference>
<accession>A0ABY4JF21</accession>
<dbReference type="PROSITE" id="PS00092">
    <property type="entry name" value="N6_MTASE"/>
    <property type="match status" value="1"/>
</dbReference>
<dbReference type="RefSeq" id="WP_247976551.1">
    <property type="nucleotide sequence ID" value="NZ_CP095848.1"/>
</dbReference>
<name>A0ABY4JF21_9BACT</name>
<keyword evidence="2" id="KW-1185">Reference proteome</keyword>
<dbReference type="InterPro" id="IPR002052">
    <property type="entry name" value="DNA_methylase_N6_adenine_CS"/>
</dbReference>